<dbReference type="Proteomes" id="UP000326678">
    <property type="component" value="Chromosome Gxm1"/>
</dbReference>
<protein>
    <submittedName>
        <fullName evidence="1">Uncharacterized protein</fullName>
    </submittedName>
</protein>
<keyword evidence="2" id="KW-1185">Reference proteome</keyword>
<dbReference type="AlphaFoldDB" id="A0A5P8VTF0"/>
<proteinExistence type="predicted"/>
<dbReference type="KEGG" id="nsh:GXM_01120"/>
<organism evidence="1 2">
    <name type="scientific">Nostoc sphaeroides CCNUC1</name>
    <dbReference type="NCBI Taxonomy" id="2653204"/>
    <lineage>
        <taxon>Bacteria</taxon>
        <taxon>Bacillati</taxon>
        <taxon>Cyanobacteriota</taxon>
        <taxon>Cyanophyceae</taxon>
        <taxon>Nostocales</taxon>
        <taxon>Nostocaceae</taxon>
        <taxon>Nostoc</taxon>
    </lineage>
</organism>
<accession>A0A5P8VTF0</accession>
<evidence type="ECO:0000313" key="1">
    <source>
        <dbReference type="EMBL" id="QFS43647.1"/>
    </source>
</evidence>
<dbReference type="EMBL" id="CP045226">
    <property type="protein sequence ID" value="QFS43647.1"/>
    <property type="molecule type" value="Genomic_DNA"/>
</dbReference>
<name>A0A5P8VTF0_9NOSO</name>
<sequence>MLYHFTQISGLLILLQIEKDSRLFSEVRNLSLKAIPTTGIAYATLQLIQNQKLYQFN</sequence>
<gene>
    <name evidence="1" type="ORF">GXM_01120</name>
</gene>
<evidence type="ECO:0000313" key="2">
    <source>
        <dbReference type="Proteomes" id="UP000326678"/>
    </source>
</evidence>
<reference evidence="1 2" key="1">
    <citation type="submission" date="2019-10" db="EMBL/GenBank/DDBJ databases">
        <title>Genomic and transcriptomic insights into the perfect genentic adaptation of a filamentous nitrogen-fixing cyanobacterium to rice fields.</title>
        <authorList>
            <person name="Chen Z."/>
        </authorList>
    </citation>
    <scope>NUCLEOTIDE SEQUENCE [LARGE SCALE GENOMIC DNA]</scope>
    <source>
        <strain evidence="1">CCNUC1</strain>
    </source>
</reference>